<dbReference type="Proteomes" id="UP001610063">
    <property type="component" value="Unassembled WGS sequence"/>
</dbReference>
<dbReference type="InterPro" id="IPR037066">
    <property type="entry name" value="Plug_dom_sf"/>
</dbReference>
<keyword evidence="1" id="KW-0732">Signal</keyword>
<feature type="chain" id="PRO_5047503538" evidence="1">
    <location>
        <begin position="21"/>
        <end position="778"/>
    </location>
</feature>
<keyword evidence="4" id="KW-1185">Reference proteome</keyword>
<feature type="signal peptide" evidence="1">
    <location>
        <begin position="1"/>
        <end position="20"/>
    </location>
</feature>
<reference evidence="3 4" key="1">
    <citation type="journal article" date="2013" name="Int. J. Syst. Evol. Microbiol.">
        <title>Marinoscillum luteum sp. nov., isolated from marine sediment.</title>
        <authorList>
            <person name="Cha I.T."/>
            <person name="Park S.J."/>
            <person name="Kim S.J."/>
            <person name="Kim J.G."/>
            <person name="Jung M.Y."/>
            <person name="Shin K.S."/>
            <person name="Kwon K.K."/>
            <person name="Yang S.H."/>
            <person name="Seo Y.S."/>
            <person name="Rhee S.K."/>
        </authorList>
    </citation>
    <scope>NUCLEOTIDE SEQUENCE [LARGE SCALE GENOMIC DNA]</scope>
    <source>
        <strain evidence="3 4">KCTC 23939</strain>
    </source>
</reference>
<dbReference type="Pfam" id="PF00593">
    <property type="entry name" value="TonB_dep_Rec_b-barrel"/>
    <property type="match status" value="1"/>
</dbReference>
<comment type="caution">
    <text evidence="3">The sequence shown here is derived from an EMBL/GenBank/DDBJ whole genome shotgun (WGS) entry which is preliminary data.</text>
</comment>
<dbReference type="SUPFAM" id="SSF56935">
    <property type="entry name" value="Porins"/>
    <property type="match status" value="1"/>
</dbReference>
<dbReference type="RefSeq" id="WP_395417388.1">
    <property type="nucleotide sequence ID" value="NZ_JBIPKE010000016.1"/>
</dbReference>
<keyword evidence="3" id="KW-0675">Receptor</keyword>
<sequence>MKTKFLILTILFLIVSAAYSQTQVIRGKLIDTDSKSPLIGATIRVLESDPVLGNVTDINGEFRIDRVPLGRVNLMVTYIGYEDRVIPNVLVTAAKEVIVNVSMIESVEKLAEVVVTADRNKGEVRNEMALVSARSFSVEETQRYAGAFSDPARMVSTFAGVAGDAEGDNNIVVRGNSPKGLLWKLEGVEIPNPNHFASEGSTGGPVNALNSNMLDNSDFYSGAFAPEYGNALSGIMDIRFKKGNNQTREYTAGASTLGLEFTAEGPFKKGYNGSYIANYRYSSLQLLSDLGILDFGGIPKYQDASFNVNLPINRKHTLALFGLGGKSKIQSEEELDNGDPAYKGEFNSDLGILGLSHVYFISDKAYLKNIATLSATSLYSVDDLVDDNKEFYNAYNSDISKTTLRTVSTFNYKISAQHKVETGVIFSDLSYDATANEYNYDHQALENVLSDQGGSQTIQAFTSWKYRVNEDWTITSGIHYLYFDLSNAHSVEPRAALKWQMTPRQSLNAGYGLHSKVESISTYLAKTSNDQRQLIQPNKNLTPSKAHHWVLGYDLTVSPQAHLKAEVYYQHLFDIPIEDLPGSTFSLLNASDSYINRPLVNDGTGRNYGLELTYERFFHQGLYYMGTLSLFQSLYTAMDGAERSTAYNGNYMANFIGGKEFNIGGPEKNKVFFVNAKVALLGGGRYTPLDLERSREQGHAVYHEDKPFSQKGDDVFFVNLTVGTRKNKKNTTREFKIDVQNVTNNQAVIREYYLEPTGEIERGTQLSLIPNIVYSIKF</sequence>
<dbReference type="Gene3D" id="2.60.40.1120">
    <property type="entry name" value="Carboxypeptidase-like, regulatory domain"/>
    <property type="match status" value="1"/>
</dbReference>
<protein>
    <submittedName>
        <fullName evidence="3">TonB-dependent receptor domain-containing protein</fullName>
    </submittedName>
</protein>
<feature type="domain" description="TonB-dependent receptor-like beta-barrel" evidence="2">
    <location>
        <begin position="343"/>
        <end position="654"/>
    </location>
</feature>
<evidence type="ECO:0000259" key="2">
    <source>
        <dbReference type="Pfam" id="PF00593"/>
    </source>
</evidence>
<organism evidence="3 4">
    <name type="scientific">Marinoscillum luteum</name>
    <dbReference type="NCBI Taxonomy" id="861051"/>
    <lineage>
        <taxon>Bacteria</taxon>
        <taxon>Pseudomonadati</taxon>
        <taxon>Bacteroidota</taxon>
        <taxon>Cytophagia</taxon>
        <taxon>Cytophagales</taxon>
        <taxon>Reichenbachiellaceae</taxon>
        <taxon>Marinoscillum</taxon>
    </lineage>
</organism>
<evidence type="ECO:0000256" key="1">
    <source>
        <dbReference type="SAM" id="SignalP"/>
    </source>
</evidence>
<name>A0ABW7N958_9BACT</name>
<dbReference type="EMBL" id="JBIPKE010000016">
    <property type="protein sequence ID" value="MFH6983871.1"/>
    <property type="molecule type" value="Genomic_DNA"/>
</dbReference>
<dbReference type="InterPro" id="IPR008969">
    <property type="entry name" value="CarboxyPept-like_regulatory"/>
</dbReference>
<dbReference type="Pfam" id="PF13715">
    <property type="entry name" value="CarbopepD_reg_2"/>
    <property type="match status" value="1"/>
</dbReference>
<gene>
    <name evidence="3" type="ORF">ACHKAR_10485</name>
</gene>
<accession>A0ABW7N958</accession>
<dbReference type="Gene3D" id="2.170.130.10">
    <property type="entry name" value="TonB-dependent receptor, plug domain"/>
    <property type="match status" value="1"/>
</dbReference>
<evidence type="ECO:0000313" key="3">
    <source>
        <dbReference type="EMBL" id="MFH6983871.1"/>
    </source>
</evidence>
<dbReference type="InterPro" id="IPR000531">
    <property type="entry name" value="Beta-barrel_TonB"/>
</dbReference>
<proteinExistence type="predicted"/>
<dbReference type="SUPFAM" id="SSF49464">
    <property type="entry name" value="Carboxypeptidase regulatory domain-like"/>
    <property type="match status" value="1"/>
</dbReference>
<evidence type="ECO:0000313" key="4">
    <source>
        <dbReference type="Proteomes" id="UP001610063"/>
    </source>
</evidence>